<name>X1KCX8_9ZZZZ</name>
<feature type="non-terminal residue" evidence="1">
    <location>
        <position position="60"/>
    </location>
</feature>
<comment type="caution">
    <text evidence="1">The sequence shown here is derived from an EMBL/GenBank/DDBJ whole genome shotgun (WGS) entry which is preliminary data.</text>
</comment>
<protein>
    <submittedName>
        <fullName evidence="1">Uncharacterized protein</fullName>
    </submittedName>
</protein>
<evidence type="ECO:0000313" key="1">
    <source>
        <dbReference type="EMBL" id="GAI04493.1"/>
    </source>
</evidence>
<accession>X1KCX8</accession>
<proteinExistence type="predicted"/>
<reference evidence="1" key="1">
    <citation type="journal article" date="2014" name="Front. Microbiol.">
        <title>High frequency of phylogenetically diverse reductive dehalogenase-homologous genes in deep subseafloor sedimentary metagenomes.</title>
        <authorList>
            <person name="Kawai M."/>
            <person name="Futagami T."/>
            <person name="Toyoda A."/>
            <person name="Takaki Y."/>
            <person name="Nishi S."/>
            <person name="Hori S."/>
            <person name="Arai W."/>
            <person name="Tsubouchi T."/>
            <person name="Morono Y."/>
            <person name="Uchiyama I."/>
            <person name="Ito T."/>
            <person name="Fujiyama A."/>
            <person name="Inagaki F."/>
            <person name="Takami H."/>
        </authorList>
    </citation>
    <scope>NUCLEOTIDE SEQUENCE</scope>
    <source>
        <strain evidence="1">Expedition CK06-06</strain>
    </source>
</reference>
<sequence length="60" mass="7347">MIMKMSNNSVWYVLDEFFKKLDNAPISSKNIFSNEDDKQNYETKFMYAFRKYQAAKYHYN</sequence>
<organism evidence="1">
    <name type="scientific">marine sediment metagenome</name>
    <dbReference type="NCBI Taxonomy" id="412755"/>
    <lineage>
        <taxon>unclassified sequences</taxon>
        <taxon>metagenomes</taxon>
        <taxon>ecological metagenomes</taxon>
    </lineage>
</organism>
<dbReference type="AlphaFoldDB" id="X1KCX8"/>
<dbReference type="EMBL" id="BARV01009827">
    <property type="protein sequence ID" value="GAI04493.1"/>
    <property type="molecule type" value="Genomic_DNA"/>
</dbReference>
<gene>
    <name evidence="1" type="ORF">S06H3_19236</name>
</gene>